<evidence type="ECO:0000313" key="2">
    <source>
        <dbReference type="Proteomes" id="UP001177120"/>
    </source>
</evidence>
<comment type="caution">
    <text evidence="1">The sequence shown here is derived from an EMBL/GenBank/DDBJ whole genome shotgun (WGS) entry which is preliminary data.</text>
</comment>
<dbReference type="RefSeq" id="WP_205493267.1">
    <property type="nucleotide sequence ID" value="NZ_JAFHAP010000005.1"/>
</dbReference>
<organism evidence="1 2">
    <name type="scientific">Polycladomyces zharkentensis</name>
    <dbReference type="NCBI Taxonomy" id="2807616"/>
    <lineage>
        <taxon>Bacteria</taxon>
        <taxon>Bacillati</taxon>
        <taxon>Bacillota</taxon>
        <taxon>Bacilli</taxon>
        <taxon>Bacillales</taxon>
        <taxon>Thermoactinomycetaceae</taxon>
        <taxon>Polycladomyces</taxon>
    </lineage>
</organism>
<dbReference type="InterPro" id="IPR049585">
    <property type="entry name" value="CdiI_EcoliA0-like"/>
</dbReference>
<proteinExistence type="predicted"/>
<dbReference type="Pfam" id="PF24172">
    <property type="entry name" value="CdiI_ImmP"/>
    <property type="match status" value="1"/>
</dbReference>
<keyword evidence="2" id="KW-1185">Reference proteome</keyword>
<name>A0ABS2WH18_9BACL</name>
<accession>A0ABS2WH18</accession>
<evidence type="ECO:0000313" key="1">
    <source>
        <dbReference type="EMBL" id="MBN2908783.1"/>
    </source>
</evidence>
<dbReference type="CDD" id="cd20693">
    <property type="entry name" value="CdiI_EcoliA0-like"/>
    <property type="match status" value="1"/>
</dbReference>
<sequence>MVTLFEECIHALGENCKVLSKEETNRLFSKLGEKFPFTSWGRIDWEKVDNRLYLASSDEIIRYFKRETNPFNGIVYIIWDEAALPAVKSDLQTILQVIDDVTAVSFDTWLYCPSDEYVIEFYHEGEIVLGMR</sequence>
<reference evidence="1" key="1">
    <citation type="journal article" date="2024" name="Int. J. Syst. Evol. Microbiol.">
        <title>Polycladomyces zharkentensis sp. nov., a novel thermophilic cellulose- and starch-degrading member of the Bacillota from a geothermal aquifer in Kazakhstan.</title>
        <authorList>
            <person name="Mashzhan A."/>
            <person name="Kistaubayeva A."/>
            <person name="Javier-Lopez R."/>
            <person name="Bissenova U."/>
            <person name="Bissenbay A."/>
            <person name="Birkeland N.K."/>
        </authorList>
    </citation>
    <scope>NUCLEOTIDE SEQUENCE</scope>
    <source>
        <strain evidence="1">ZKZ2T</strain>
    </source>
</reference>
<dbReference type="EMBL" id="JAFHAP010000005">
    <property type="protein sequence ID" value="MBN2908783.1"/>
    <property type="molecule type" value="Genomic_DNA"/>
</dbReference>
<dbReference type="Proteomes" id="UP001177120">
    <property type="component" value="Unassembled WGS sequence"/>
</dbReference>
<protein>
    <submittedName>
        <fullName evidence="1">Uncharacterized protein</fullName>
    </submittedName>
</protein>
<gene>
    <name evidence="1" type="ORF">JQC72_04505</name>
</gene>